<dbReference type="PANTHER" id="PTHR12526:SF630">
    <property type="entry name" value="GLYCOSYLTRANSFERASE"/>
    <property type="match status" value="1"/>
</dbReference>
<dbReference type="PANTHER" id="PTHR12526">
    <property type="entry name" value="GLYCOSYLTRANSFERASE"/>
    <property type="match status" value="1"/>
</dbReference>
<reference evidence="3" key="2">
    <citation type="submission" date="2021-04" db="EMBL/GenBank/DDBJ databases">
        <authorList>
            <person name="Gilroy R."/>
        </authorList>
    </citation>
    <scope>NUCLEOTIDE SEQUENCE</scope>
    <source>
        <strain evidence="3">CHK130-7132</strain>
    </source>
</reference>
<dbReference type="GO" id="GO:0016757">
    <property type="term" value="F:glycosyltransferase activity"/>
    <property type="evidence" value="ECO:0007669"/>
    <property type="project" value="UniProtKB-KW"/>
</dbReference>
<evidence type="ECO:0000313" key="4">
    <source>
        <dbReference type="Proteomes" id="UP000823854"/>
    </source>
</evidence>
<protein>
    <submittedName>
        <fullName evidence="3">Glycosyltransferase</fullName>
        <ecNumber evidence="3">2.4.-.-</ecNumber>
    </submittedName>
</protein>
<dbReference type="Proteomes" id="UP000823854">
    <property type="component" value="Unassembled WGS sequence"/>
</dbReference>
<dbReference type="EMBL" id="DWWC01000128">
    <property type="protein sequence ID" value="HJC69387.1"/>
    <property type="molecule type" value="Genomic_DNA"/>
</dbReference>
<dbReference type="InterPro" id="IPR001296">
    <property type="entry name" value="Glyco_trans_1"/>
</dbReference>
<dbReference type="Pfam" id="PF00534">
    <property type="entry name" value="Glycos_transf_1"/>
    <property type="match status" value="1"/>
</dbReference>
<evidence type="ECO:0000259" key="2">
    <source>
        <dbReference type="Pfam" id="PF00534"/>
    </source>
</evidence>
<accession>A0A9D2TI62</accession>
<feature type="domain" description="Glycosyl transferase family 1" evidence="2">
    <location>
        <begin position="307"/>
        <end position="467"/>
    </location>
</feature>
<dbReference type="AlphaFoldDB" id="A0A9D2TI62"/>
<evidence type="ECO:0000256" key="1">
    <source>
        <dbReference type="ARBA" id="ARBA00022679"/>
    </source>
</evidence>
<gene>
    <name evidence="3" type="ORF">H9932_06880</name>
</gene>
<evidence type="ECO:0000313" key="3">
    <source>
        <dbReference type="EMBL" id="HJC69387.1"/>
    </source>
</evidence>
<dbReference type="SUPFAM" id="SSF53756">
    <property type="entry name" value="UDP-Glycosyltransferase/glycogen phosphorylase"/>
    <property type="match status" value="1"/>
</dbReference>
<organism evidence="3 4">
    <name type="scientific">Candidatus Brachybacterium intestinipullorum</name>
    <dbReference type="NCBI Taxonomy" id="2838512"/>
    <lineage>
        <taxon>Bacteria</taxon>
        <taxon>Bacillati</taxon>
        <taxon>Actinomycetota</taxon>
        <taxon>Actinomycetes</taxon>
        <taxon>Micrococcales</taxon>
        <taxon>Dermabacteraceae</taxon>
        <taxon>Brachybacterium</taxon>
    </lineage>
</organism>
<dbReference type="Gene3D" id="3.40.50.2000">
    <property type="entry name" value="Glycogen Phosphorylase B"/>
    <property type="match status" value="2"/>
</dbReference>
<dbReference type="EC" id="2.4.-.-" evidence="3"/>
<comment type="caution">
    <text evidence="3">The sequence shown here is derived from an EMBL/GenBank/DDBJ whole genome shotgun (WGS) entry which is preliminary data.</text>
</comment>
<proteinExistence type="predicted"/>
<keyword evidence="1 3" id="KW-0808">Transferase</keyword>
<sequence>MFAGAGRDVTVVTFDDSPTQSERIRELVGSGTLPSSVRVLNIHEEHALKAERPPARSPQPARLRKLLEWGQATYAAASQASKRFVEKGEDAHGAYRRAFDGTGELLDFTRLDADGKIIHINYYENALRVRRDSYVDGVPHLRTIFNADDIAIRELFLTRDGFCYAQRWIDPETSRGKGVFVVDRGTGAVARHSGLPAWHVAWLQEIVDSFAVAPFVVAESSSAITKVMGLRPDSAVRMAMMHNSHLTAPFEIDSPLRNDYEAAFARLEELDSYLVLSERQRRDMVQRIGGDDVMTVVPNVLKFPEVGTVQKDEHLVSVVSRLAPQKSLHEAIHAFKAVLDDFPAARLEIYGSGSSKGELQKLVDELGLGTSIVFKGRTKEPLAVMARSVCTLSTSEWEALPLSIAESLGVGTPVVAYDCLYGPSTLIKDGQTGFVVPRRDRHALSGAILTLLKDPSRAQEMGAAGRADVKLALDRGTVLSRWQDAFDHAEGRFAKRIA</sequence>
<reference evidence="3" key="1">
    <citation type="journal article" date="2021" name="PeerJ">
        <title>Extensive microbial diversity within the chicken gut microbiome revealed by metagenomics and culture.</title>
        <authorList>
            <person name="Gilroy R."/>
            <person name="Ravi A."/>
            <person name="Getino M."/>
            <person name="Pursley I."/>
            <person name="Horton D.L."/>
            <person name="Alikhan N.F."/>
            <person name="Baker D."/>
            <person name="Gharbi K."/>
            <person name="Hall N."/>
            <person name="Watson M."/>
            <person name="Adriaenssens E.M."/>
            <person name="Foster-Nyarko E."/>
            <person name="Jarju S."/>
            <person name="Secka A."/>
            <person name="Antonio M."/>
            <person name="Oren A."/>
            <person name="Chaudhuri R.R."/>
            <person name="La Ragione R."/>
            <person name="Hildebrand F."/>
            <person name="Pallen M.J."/>
        </authorList>
    </citation>
    <scope>NUCLEOTIDE SEQUENCE</scope>
    <source>
        <strain evidence="3">CHK130-7132</strain>
    </source>
</reference>
<name>A0A9D2TI62_9MICO</name>
<keyword evidence="3" id="KW-0328">Glycosyltransferase</keyword>